<keyword evidence="2" id="KW-0479">Metal-binding</keyword>
<keyword evidence="1" id="KW-0285">Flavoprotein</keyword>
<dbReference type="GO" id="GO:0046872">
    <property type="term" value="F:metal ion binding"/>
    <property type="evidence" value="ECO:0007669"/>
    <property type="project" value="UniProtKB-KW"/>
</dbReference>
<dbReference type="Pfam" id="PF00970">
    <property type="entry name" value="FAD_binding_6"/>
    <property type="match status" value="1"/>
</dbReference>
<comment type="caution">
    <text evidence="4">The sequence shown here is derived from an EMBL/GenBank/DDBJ whole genome shotgun (WGS) entry which is preliminary data.</text>
</comment>
<dbReference type="PANTHER" id="PTHR43513">
    <property type="entry name" value="DIHYDROOROTATE DEHYDROGENASE B (NAD(+)), ELECTRON TRANSFER SUBUNIT"/>
    <property type="match status" value="1"/>
</dbReference>
<dbReference type="GO" id="GO:0004324">
    <property type="term" value="F:ferredoxin-NADP+ reductase activity"/>
    <property type="evidence" value="ECO:0007669"/>
    <property type="project" value="UniProtKB-EC"/>
</dbReference>
<feature type="binding site" evidence="2">
    <location>
        <position position="221"/>
    </location>
    <ligand>
        <name>[2Fe-2S] cluster</name>
        <dbReference type="ChEBI" id="CHEBI:190135"/>
    </ligand>
</feature>
<dbReference type="CDD" id="cd06219">
    <property type="entry name" value="DHOD_e_trans_like1"/>
    <property type="match status" value="1"/>
</dbReference>
<evidence type="ECO:0000256" key="2">
    <source>
        <dbReference type="PIRSR" id="PIRSR006816-2"/>
    </source>
</evidence>
<comment type="cofactor">
    <cofactor evidence="1">
        <name>FAD</name>
        <dbReference type="ChEBI" id="CHEBI:57692"/>
    </cofactor>
    <text evidence="1">Binds 1 FAD per subunit.</text>
</comment>
<dbReference type="InterPro" id="IPR012165">
    <property type="entry name" value="Cyt_c3_hydrogenase_gsu"/>
</dbReference>
<dbReference type="Gene3D" id="2.40.30.10">
    <property type="entry name" value="Translation factors"/>
    <property type="match status" value="1"/>
</dbReference>
<dbReference type="PIRSF" id="PIRSF006816">
    <property type="entry name" value="Cyc3_hyd_g"/>
    <property type="match status" value="1"/>
</dbReference>
<dbReference type="Gene3D" id="3.40.50.80">
    <property type="entry name" value="Nucleotide-binding domain of ferredoxin-NADP reductase (FNR) module"/>
    <property type="match status" value="1"/>
</dbReference>
<keyword evidence="1" id="KW-0274">FAD</keyword>
<sequence>MPRIVEKRMLSPNVGWFEVEASQIAKKRKAGQFIILRIDDTGERIPLTIADSDPEKGTIILICQSVGKTSTQLNNLQTGDTIQDIAGPLGTPSHLENFGTAVCIGGGVGIAVTYPIAAALKEMGNKVISILGARTKDLLILEEHMRAVSDDVLITTDDGSYGTKGFVTDQLRQLIDSQPVDFVLAIGPTIMMKAVSNLTRSYEIKTMVSLNSIMIDGTGMCGCCRVTIGGNTQFVCVDGPEFDGHLVDFDELMLRQRMYLPEEKDSLDHYHEHCKLEAQLKGEGV</sequence>
<dbReference type="InterPro" id="IPR017927">
    <property type="entry name" value="FAD-bd_FR_type"/>
</dbReference>
<gene>
    <name evidence="4" type="ORF">CSA56_12760</name>
</gene>
<dbReference type="AlphaFoldDB" id="A0A2G6KEF3"/>
<dbReference type="InterPro" id="IPR050353">
    <property type="entry name" value="PyrK_electron_transfer"/>
</dbReference>
<dbReference type="GO" id="GO:0006221">
    <property type="term" value="P:pyrimidine nucleotide biosynthetic process"/>
    <property type="evidence" value="ECO:0007669"/>
    <property type="project" value="InterPro"/>
</dbReference>
<evidence type="ECO:0000313" key="4">
    <source>
        <dbReference type="EMBL" id="PIE33189.1"/>
    </source>
</evidence>
<keyword evidence="2" id="KW-0408">Iron</keyword>
<dbReference type="InterPro" id="IPR008333">
    <property type="entry name" value="Cbr1-like_FAD-bd_dom"/>
</dbReference>
<dbReference type="PANTHER" id="PTHR43513:SF3">
    <property type="entry name" value="DIHYDROOROTATE DEHYDROGENASE B (NAD(+)), ELECTRON TRANSFER SUBUNIT-RELATED"/>
    <property type="match status" value="1"/>
</dbReference>
<dbReference type="InterPro" id="IPR019480">
    <property type="entry name" value="Dihydroorotate_DH_Fe-S-bd"/>
</dbReference>
<dbReference type="SUPFAM" id="SSF63380">
    <property type="entry name" value="Riboflavin synthase domain-like"/>
    <property type="match status" value="1"/>
</dbReference>
<dbReference type="InterPro" id="IPR001433">
    <property type="entry name" value="OxRdtase_FAD/NAD-bd"/>
</dbReference>
<keyword evidence="2" id="KW-0411">Iron-sulfur</keyword>
<dbReference type="PROSITE" id="PS51384">
    <property type="entry name" value="FAD_FR"/>
    <property type="match status" value="1"/>
</dbReference>
<dbReference type="EMBL" id="PDSK01000102">
    <property type="protein sequence ID" value="PIE33189.1"/>
    <property type="molecule type" value="Genomic_DNA"/>
</dbReference>
<keyword evidence="4" id="KW-0560">Oxidoreductase</keyword>
<dbReference type="InterPro" id="IPR039261">
    <property type="entry name" value="FNR_nucleotide-bd"/>
</dbReference>
<dbReference type="Pfam" id="PF10418">
    <property type="entry name" value="DHODB_Fe-S_bind"/>
    <property type="match status" value="1"/>
</dbReference>
<feature type="binding site" evidence="2">
    <location>
        <position position="236"/>
    </location>
    <ligand>
        <name>[2Fe-2S] cluster</name>
        <dbReference type="ChEBI" id="CHEBI:190135"/>
    </ligand>
</feature>
<dbReference type="GO" id="GO:0050660">
    <property type="term" value="F:flavin adenine dinucleotide binding"/>
    <property type="evidence" value="ECO:0007669"/>
    <property type="project" value="InterPro"/>
</dbReference>
<name>A0A2G6KEF3_9BACT</name>
<feature type="binding site" evidence="1">
    <location>
        <begin position="62"/>
        <end position="64"/>
    </location>
    <ligand>
        <name>FAD</name>
        <dbReference type="ChEBI" id="CHEBI:57692"/>
    </ligand>
</feature>
<protein>
    <submittedName>
        <fullName evidence="4">Ferredoxin-NADP reductase</fullName>
        <ecNumber evidence="4">1.18.1.2</ecNumber>
    </submittedName>
</protein>
<proteinExistence type="predicted"/>
<reference evidence="4 5" key="1">
    <citation type="submission" date="2017-10" db="EMBL/GenBank/DDBJ databases">
        <title>Novel microbial diversity and functional potential in the marine mammal oral microbiome.</title>
        <authorList>
            <person name="Dudek N.K."/>
            <person name="Sun C.L."/>
            <person name="Burstein D."/>
            <person name="Kantor R.S."/>
            <person name="Aliaga Goltsman D.S."/>
            <person name="Bik E.M."/>
            <person name="Thomas B.C."/>
            <person name="Banfield J.F."/>
            <person name="Relman D.A."/>
        </authorList>
    </citation>
    <scope>NUCLEOTIDE SEQUENCE [LARGE SCALE GENOMIC DNA]</scope>
    <source>
        <strain evidence="4">DOLJORAL78_47_16</strain>
    </source>
</reference>
<comment type="cofactor">
    <cofactor evidence="2">
        <name>[2Fe-2S] cluster</name>
        <dbReference type="ChEBI" id="CHEBI:190135"/>
    </cofactor>
    <text evidence="2">Binds 1 [2Fe-2S] cluster per subunit.</text>
</comment>
<feature type="binding site" evidence="2">
    <location>
        <position position="224"/>
    </location>
    <ligand>
        <name>[2Fe-2S] cluster</name>
        <dbReference type="ChEBI" id="CHEBI:190135"/>
    </ligand>
</feature>
<dbReference type="GO" id="GO:0051537">
    <property type="term" value="F:2 iron, 2 sulfur cluster binding"/>
    <property type="evidence" value="ECO:0007669"/>
    <property type="project" value="UniProtKB-KW"/>
</dbReference>
<dbReference type="EC" id="1.18.1.2" evidence="4"/>
<dbReference type="Pfam" id="PF00175">
    <property type="entry name" value="NAD_binding_1"/>
    <property type="match status" value="1"/>
</dbReference>
<organism evidence="4 5">
    <name type="scientific">candidate division KSB3 bacterium</name>
    <dbReference type="NCBI Taxonomy" id="2044937"/>
    <lineage>
        <taxon>Bacteria</taxon>
        <taxon>candidate division KSB3</taxon>
    </lineage>
</organism>
<dbReference type="NCBIfam" id="NF004862">
    <property type="entry name" value="PRK06222.1"/>
    <property type="match status" value="1"/>
</dbReference>
<dbReference type="InterPro" id="IPR017938">
    <property type="entry name" value="Riboflavin_synthase-like_b-brl"/>
</dbReference>
<feature type="domain" description="FAD-binding FR-type" evidence="3">
    <location>
        <begin position="1"/>
        <end position="95"/>
    </location>
</feature>
<dbReference type="SUPFAM" id="SSF52343">
    <property type="entry name" value="Ferredoxin reductase-like, C-terminal NADP-linked domain"/>
    <property type="match status" value="1"/>
</dbReference>
<accession>A0A2G6KEF3</accession>
<evidence type="ECO:0000259" key="3">
    <source>
        <dbReference type="PROSITE" id="PS51384"/>
    </source>
</evidence>
<evidence type="ECO:0000256" key="1">
    <source>
        <dbReference type="PIRSR" id="PIRSR006816-1"/>
    </source>
</evidence>
<evidence type="ECO:0000313" key="5">
    <source>
        <dbReference type="Proteomes" id="UP000230821"/>
    </source>
</evidence>
<dbReference type="Proteomes" id="UP000230821">
    <property type="component" value="Unassembled WGS sequence"/>
</dbReference>
<keyword evidence="2" id="KW-0001">2Fe-2S</keyword>